<protein>
    <recommendedName>
        <fullName evidence="6">Adenosyl-chloride synthase</fullName>
    </recommendedName>
</protein>
<proteinExistence type="inferred from homology"/>
<dbReference type="Gene3D" id="3.40.50.10790">
    <property type="entry name" value="S-adenosyl-l-methionine hydroxide adenosyltransferase, N-terminal"/>
    <property type="match status" value="1"/>
</dbReference>
<dbReference type="Pfam" id="PF20257">
    <property type="entry name" value="SAM_HAT_C"/>
    <property type="match status" value="1"/>
</dbReference>
<dbReference type="InterPro" id="IPR046469">
    <property type="entry name" value="SAM_HAT_N"/>
</dbReference>
<dbReference type="PIRSF" id="PIRSF006779">
    <property type="entry name" value="UCP006779"/>
    <property type="match status" value="1"/>
</dbReference>
<evidence type="ECO:0000256" key="2">
    <source>
        <dbReference type="ARBA" id="ARBA00024035"/>
    </source>
</evidence>
<dbReference type="EMBL" id="DTEN01000024">
    <property type="protein sequence ID" value="HGI74164.1"/>
    <property type="molecule type" value="Genomic_DNA"/>
</dbReference>
<dbReference type="Pfam" id="PF01887">
    <property type="entry name" value="SAM_HAT_N"/>
    <property type="match status" value="1"/>
</dbReference>
<dbReference type="AlphaFoldDB" id="A0A7V4DFX9"/>
<comment type="similarity">
    <text evidence="2">Belongs to the SAM hydrolase / SAM-dependent halogenase family.</text>
</comment>
<dbReference type="PANTHER" id="PTHR35092:SF1">
    <property type="entry name" value="CHLORINASE MJ1651"/>
    <property type="match status" value="1"/>
</dbReference>
<feature type="domain" description="S-adenosyl-l-methionine hydroxide adenosyltransferase N-terminal" evidence="3">
    <location>
        <begin position="4"/>
        <end position="151"/>
    </location>
</feature>
<reference evidence="5" key="1">
    <citation type="journal article" date="2020" name="mSystems">
        <title>Genome- and Community-Level Interaction Insights into Carbon Utilization and Element Cycling Functions of Hydrothermarchaeota in Hydrothermal Sediment.</title>
        <authorList>
            <person name="Zhou Z."/>
            <person name="Liu Y."/>
            <person name="Xu W."/>
            <person name="Pan J."/>
            <person name="Luo Z.H."/>
            <person name="Li M."/>
        </authorList>
    </citation>
    <scope>NUCLEOTIDE SEQUENCE [LARGE SCALE GENOMIC DNA]</scope>
    <source>
        <strain evidence="5">SpSt-716</strain>
    </source>
</reference>
<evidence type="ECO:0008006" key="6">
    <source>
        <dbReference type="Google" id="ProtNLM"/>
    </source>
</evidence>
<dbReference type="SUPFAM" id="SSF102522">
    <property type="entry name" value="Bacterial fluorinating enzyme, N-terminal domain"/>
    <property type="match status" value="1"/>
</dbReference>
<gene>
    <name evidence="5" type="ORF">ENU96_00565</name>
</gene>
<comment type="caution">
    <text evidence="5">The sequence shown here is derived from an EMBL/GenBank/DDBJ whole genome shotgun (WGS) entry which is preliminary data.</text>
</comment>
<evidence type="ECO:0000313" key="5">
    <source>
        <dbReference type="EMBL" id="HGI74164.1"/>
    </source>
</evidence>
<keyword evidence="1" id="KW-0949">S-adenosyl-L-methionine</keyword>
<sequence length="270" mass="30251">MKLVVLLTDWGTKSYYQGVVKGVIKKIAPEVEVIDLTHEVEPFNVREAMHVLVRAYRDFPQGAIFMAVVDYGVGTERKAIAFETESGYFFVGPDNGLFTLVAEEDKILRIVELENPEYFYKPTPSSSFHGRDIFAPVSAYLAKGVDLSVFGRRLEGLVFLPYEKARKENGEIIGEVAFFDRFGNVETNIPGTFLEGLKFFSRVTIKRDGGEFVATYCRTYGDAAEGELLIHTDSSGFLEVAVNQGNAREKLELQGGERIVVLCHRWGEVP</sequence>
<dbReference type="InterPro" id="IPR023227">
    <property type="entry name" value="SAM_OH_AdoTrfase_C_sf"/>
</dbReference>
<dbReference type="InterPro" id="IPR002747">
    <property type="entry name" value="SAM_OH_AdoTrfase"/>
</dbReference>
<name>A0A7V4DFX9_9BACT</name>
<dbReference type="PANTHER" id="PTHR35092">
    <property type="entry name" value="CHLORINASE MJ1651"/>
    <property type="match status" value="1"/>
</dbReference>
<dbReference type="InterPro" id="IPR046470">
    <property type="entry name" value="SAM_HAT_C"/>
</dbReference>
<organism evidence="5">
    <name type="scientific">Candidatus Caldatribacterium californiense</name>
    <dbReference type="NCBI Taxonomy" id="1454726"/>
    <lineage>
        <taxon>Bacteria</taxon>
        <taxon>Pseudomonadati</taxon>
        <taxon>Atribacterota</taxon>
        <taxon>Atribacteria</taxon>
        <taxon>Atribacterales</taxon>
        <taxon>Candidatus Caldatribacteriaceae</taxon>
        <taxon>Candidatus Caldatribacterium</taxon>
    </lineage>
</organism>
<accession>A0A7V4DFX9</accession>
<dbReference type="SUPFAM" id="SSF101852">
    <property type="entry name" value="Bacterial fluorinating enzyme, C-terminal domain"/>
    <property type="match status" value="1"/>
</dbReference>
<evidence type="ECO:0000259" key="3">
    <source>
        <dbReference type="Pfam" id="PF01887"/>
    </source>
</evidence>
<dbReference type="InterPro" id="IPR023228">
    <property type="entry name" value="SAM_OH_AdoTrfase_N_sf"/>
</dbReference>
<evidence type="ECO:0000256" key="1">
    <source>
        <dbReference type="ARBA" id="ARBA00022691"/>
    </source>
</evidence>
<feature type="domain" description="S-adenosyl-l-methionine hydroxide adenosyltransferase C-terminal" evidence="4">
    <location>
        <begin position="174"/>
        <end position="259"/>
    </location>
</feature>
<dbReference type="Gene3D" id="2.40.30.90">
    <property type="entry name" value="Bacterial fluorinating enzyme like"/>
    <property type="match status" value="1"/>
</dbReference>
<evidence type="ECO:0000259" key="4">
    <source>
        <dbReference type="Pfam" id="PF20257"/>
    </source>
</evidence>